<name>A0ABS9VTG9_9BIFI</name>
<accession>A0ABS9VTG9</accession>
<gene>
    <name evidence="3" type="ORF">JS533_003615</name>
</gene>
<evidence type="ECO:0000313" key="4">
    <source>
        <dbReference type="Proteomes" id="UP000710815"/>
    </source>
</evidence>
<sequence length="236" mass="25311">MSELYDERQARKVYMRRRQAKVFSVTFVLLAAALVVSLLFYFHLFGLGIPETAAVQPNYGVTAPCVPNGSDGKPAKYPAYNTITVQVENGTDHLGFAGAVTDALSNRGFVMQDAGTLTKQKDGKEVLDKNGDTIVDSSIQRTVIYFGKNAIAQAYTVNANFTDAVMVMDDRSDMLVTVVLGATFNDLTAKDALPATGDTIESISGCVAADKMTNLPKALIHTAVEPAQTSATTTQQ</sequence>
<evidence type="ECO:0000313" key="3">
    <source>
        <dbReference type="EMBL" id="MCH9275364.1"/>
    </source>
</evidence>
<keyword evidence="1" id="KW-0472">Membrane</keyword>
<reference evidence="3 4" key="1">
    <citation type="journal article" date="2021" name="Environ. Microbiol.">
        <title>Genetic insights into the dark matter of the mammalian gut microbiota through targeted genome reconstruction.</title>
        <authorList>
            <person name="Lugli G.A."/>
            <person name="Alessandri G."/>
            <person name="Milani C."/>
            <person name="Viappiani A."/>
            <person name="Fontana F."/>
            <person name="Tarracchini C."/>
            <person name="Mancabelli L."/>
            <person name="Argentini C."/>
            <person name="Ruiz L."/>
            <person name="Margolles A."/>
            <person name="van Sinderen D."/>
            <person name="Turroni F."/>
            <person name="Ventura M."/>
        </authorList>
    </citation>
    <scope>NUCLEOTIDE SEQUENCE [LARGE SCALE GENOMIC DNA]</scope>
    <source>
        <strain evidence="3 4">MA1</strain>
    </source>
</reference>
<dbReference type="Gene3D" id="3.30.70.2390">
    <property type="match status" value="1"/>
</dbReference>
<dbReference type="EMBL" id="JAFEJT020000009">
    <property type="protein sequence ID" value="MCH9275364.1"/>
    <property type="molecule type" value="Genomic_DNA"/>
</dbReference>
<dbReference type="Proteomes" id="UP000710815">
    <property type="component" value="Unassembled WGS sequence"/>
</dbReference>
<feature type="transmembrane region" description="Helical" evidence="1">
    <location>
        <begin position="20"/>
        <end position="42"/>
    </location>
</feature>
<organism evidence="3 4">
    <name type="scientific">Bifidobacterium amazonense</name>
    <dbReference type="NCBI Taxonomy" id="2809027"/>
    <lineage>
        <taxon>Bacteria</taxon>
        <taxon>Bacillati</taxon>
        <taxon>Actinomycetota</taxon>
        <taxon>Actinomycetes</taxon>
        <taxon>Bifidobacteriales</taxon>
        <taxon>Bifidobacteriaceae</taxon>
        <taxon>Bifidobacterium</taxon>
    </lineage>
</organism>
<evidence type="ECO:0000259" key="2">
    <source>
        <dbReference type="Pfam" id="PF13399"/>
    </source>
</evidence>
<evidence type="ECO:0000256" key="1">
    <source>
        <dbReference type="SAM" id="Phobius"/>
    </source>
</evidence>
<keyword evidence="1" id="KW-1133">Transmembrane helix</keyword>
<keyword evidence="1" id="KW-0812">Transmembrane</keyword>
<dbReference type="Pfam" id="PF13399">
    <property type="entry name" value="LytR_C"/>
    <property type="match status" value="1"/>
</dbReference>
<feature type="domain" description="LytR/CpsA/Psr regulator C-terminal" evidence="2">
    <location>
        <begin position="82"/>
        <end position="184"/>
    </location>
</feature>
<reference evidence="3 4" key="2">
    <citation type="journal article" date="2021" name="Syst. Appl. Microbiol.">
        <title>Phylogenetic classification of ten novel species belonging to the genus Bifidobacterium comprising B. phasiani sp. nov., B. pongonis sp. nov., B. saguinibicoloris sp. nov., B. colobi sp. nov., B. simiiventris sp. nov., B. santillanense sp. nov., B. miconis sp. nov., B. amazonense sp. nov., B. pluvialisilvae sp. nov., and B. miconisargentati sp. nov.</title>
        <authorList>
            <person name="Lugli G.A."/>
            <person name="Calvete-Torre I."/>
            <person name="Alessandri G."/>
            <person name="Milani C."/>
            <person name="Turroni F."/>
            <person name="Laiolo P."/>
            <person name="Ossiprandi M.C."/>
            <person name="Margolles A."/>
            <person name="Ruiz L."/>
            <person name="Ventura M."/>
        </authorList>
    </citation>
    <scope>NUCLEOTIDE SEQUENCE [LARGE SCALE GENOMIC DNA]</scope>
    <source>
        <strain evidence="3 4">MA1</strain>
    </source>
</reference>
<proteinExistence type="predicted"/>
<comment type="caution">
    <text evidence="3">The sequence shown here is derived from an EMBL/GenBank/DDBJ whole genome shotgun (WGS) entry which is preliminary data.</text>
</comment>
<protein>
    <submittedName>
        <fullName evidence="3">LytR C-terminal domain-containing protein</fullName>
    </submittedName>
</protein>
<dbReference type="InterPro" id="IPR027381">
    <property type="entry name" value="LytR/CpsA/Psr_C"/>
</dbReference>
<keyword evidence="4" id="KW-1185">Reference proteome</keyword>
<dbReference type="RefSeq" id="WP_241513164.1">
    <property type="nucleotide sequence ID" value="NZ_JAFEJT020000009.1"/>
</dbReference>